<accession>A0A1C1CA51</accession>
<dbReference type="InterPro" id="IPR007219">
    <property type="entry name" value="XnlR_reg_dom"/>
</dbReference>
<evidence type="ECO:0000313" key="3">
    <source>
        <dbReference type="EMBL" id="OCT45341.1"/>
    </source>
</evidence>
<proteinExistence type="predicted"/>
<dbReference type="VEuPathDB" id="FungiDB:G647_00684"/>
<dbReference type="GO" id="GO:0008270">
    <property type="term" value="F:zinc ion binding"/>
    <property type="evidence" value="ECO:0007669"/>
    <property type="project" value="InterPro"/>
</dbReference>
<dbReference type="PANTHER" id="PTHR47431">
    <property type="entry name" value="ZN(II)2CYS6 TRANSCRIPTION FACTOR (EUROFUNG)-RELATED"/>
    <property type="match status" value="1"/>
</dbReference>
<dbReference type="PANTHER" id="PTHR47431:SF4">
    <property type="entry name" value="ZN(II)2CYS6 TRANSCRIPTION FACTOR (EUROFUNG)"/>
    <property type="match status" value="1"/>
</dbReference>
<dbReference type="CDD" id="cd12148">
    <property type="entry name" value="fungal_TF_MHR"/>
    <property type="match status" value="1"/>
</dbReference>
<evidence type="ECO:0000259" key="2">
    <source>
        <dbReference type="Pfam" id="PF04082"/>
    </source>
</evidence>
<dbReference type="OrthoDB" id="2399539at2759"/>
<keyword evidence="4" id="KW-1185">Reference proteome</keyword>
<evidence type="ECO:0000256" key="1">
    <source>
        <dbReference type="ARBA" id="ARBA00023242"/>
    </source>
</evidence>
<keyword evidence="1" id="KW-0539">Nucleus</keyword>
<dbReference type="STRING" id="86049.A0A1C1CA51"/>
<protein>
    <recommendedName>
        <fullName evidence="2">Xylanolytic transcriptional activator regulatory domain-containing protein</fullName>
    </recommendedName>
</protein>
<dbReference type="Proteomes" id="UP000094526">
    <property type="component" value="Unassembled WGS sequence"/>
</dbReference>
<sequence>MSQIQTSPSSPRGARPCAAKAIPHFVPAESLNIRGDRYIYLYYKHFHRQHPCVLPQAHLERLLEDPSRQISLKPLISVMRFVGSLYARLEQGRPLLEDAIDVYVPTEQCSRGPFTVQYRLIYSVTLYWCGEHVRSREEMDRAIELALELEMHRRSFATQHGHGDSVLEESWRRTWWQLYIVDSWYAAIKHVRICPTYCVDVTTELPCEEKEYESGAIPPPKTLDQFDSREFSAKNQVYSSFAYLIGITHGLYTVMPGLGRDTSKDSPSNVVEMMDVVIEGWLLLLPESKRQILSRNGEFDELMFQANMAIHA</sequence>
<dbReference type="GO" id="GO:0006351">
    <property type="term" value="P:DNA-templated transcription"/>
    <property type="evidence" value="ECO:0007669"/>
    <property type="project" value="InterPro"/>
</dbReference>
<name>A0A1C1CA51_9EURO</name>
<comment type="caution">
    <text evidence="3">The sequence shown here is derived from an EMBL/GenBank/DDBJ whole genome shotgun (WGS) entry which is preliminary data.</text>
</comment>
<dbReference type="EMBL" id="LGRB01000020">
    <property type="protein sequence ID" value="OCT45341.1"/>
    <property type="molecule type" value="Genomic_DNA"/>
</dbReference>
<organism evidence="3 4">
    <name type="scientific">Cladophialophora carrionii</name>
    <dbReference type="NCBI Taxonomy" id="86049"/>
    <lineage>
        <taxon>Eukaryota</taxon>
        <taxon>Fungi</taxon>
        <taxon>Dikarya</taxon>
        <taxon>Ascomycota</taxon>
        <taxon>Pezizomycotina</taxon>
        <taxon>Eurotiomycetes</taxon>
        <taxon>Chaetothyriomycetidae</taxon>
        <taxon>Chaetothyriales</taxon>
        <taxon>Herpotrichiellaceae</taxon>
        <taxon>Cladophialophora</taxon>
    </lineage>
</organism>
<dbReference type="GO" id="GO:0003677">
    <property type="term" value="F:DNA binding"/>
    <property type="evidence" value="ECO:0007669"/>
    <property type="project" value="InterPro"/>
</dbReference>
<evidence type="ECO:0000313" key="4">
    <source>
        <dbReference type="Proteomes" id="UP000094526"/>
    </source>
</evidence>
<reference evidence="4" key="1">
    <citation type="submission" date="2015-07" db="EMBL/GenBank/DDBJ databases">
        <authorList>
            <person name="Teixeira M.M."/>
            <person name="Souza R.C."/>
            <person name="Almeida L.G."/>
            <person name="Vicente V.A."/>
            <person name="de Hoog S."/>
            <person name="Bocca A.L."/>
            <person name="de Almeida S.R."/>
            <person name="Vasconcelos A.T."/>
            <person name="Felipe M.S."/>
        </authorList>
    </citation>
    <scope>NUCLEOTIDE SEQUENCE [LARGE SCALE GENOMIC DNA]</scope>
    <source>
        <strain evidence="4">KSF</strain>
    </source>
</reference>
<feature type="domain" description="Xylanolytic transcriptional activator regulatory" evidence="2">
    <location>
        <begin position="67"/>
        <end position="253"/>
    </location>
</feature>
<gene>
    <name evidence="3" type="ORF">CLCR_11212</name>
</gene>
<dbReference type="VEuPathDB" id="FungiDB:CLCR_11212"/>
<dbReference type="AlphaFoldDB" id="A0A1C1CA51"/>
<dbReference type="Pfam" id="PF04082">
    <property type="entry name" value="Fungal_trans"/>
    <property type="match status" value="1"/>
</dbReference>